<sequence length="52" mass="5766">MTGIELIPIDYARAAINGGRVVSFRYLIYTVIKGLIRISKREETPDQKGGGK</sequence>
<comment type="caution">
    <text evidence="1">The sequence shown here is derived from an EMBL/GenBank/DDBJ whole genome shotgun (WGS) entry which is preliminary data.</text>
</comment>
<protein>
    <submittedName>
        <fullName evidence="1">Uncharacterized protein</fullName>
    </submittedName>
</protein>
<accession>A0A0F9DX27</accession>
<dbReference type="AlphaFoldDB" id="A0A0F9DX27"/>
<dbReference type="EMBL" id="LAZR01029866">
    <property type="protein sequence ID" value="KKL58316.1"/>
    <property type="molecule type" value="Genomic_DNA"/>
</dbReference>
<reference evidence="1" key="1">
    <citation type="journal article" date="2015" name="Nature">
        <title>Complex archaea that bridge the gap between prokaryotes and eukaryotes.</title>
        <authorList>
            <person name="Spang A."/>
            <person name="Saw J.H."/>
            <person name="Jorgensen S.L."/>
            <person name="Zaremba-Niedzwiedzka K."/>
            <person name="Martijn J."/>
            <person name="Lind A.E."/>
            <person name="van Eijk R."/>
            <person name="Schleper C."/>
            <person name="Guy L."/>
            <person name="Ettema T.J."/>
        </authorList>
    </citation>
    <scope>NUCLEOTIDE SEQUENCE</scope>
</reference>
<name>A0A0F9DX27_9ZZZZ</name>
<gene>
    <name evidence="1" type="ORF">LCGC14_2226550</name>
</gene>
<evidence type="ECO:0000313" key="1">
    <source>
        <dbReference type="EMBL" id="KKL58316.1"/>
    </source>
</evidence>
<proteinExistence type="predicted"/>
<organism evidence="1">
    <name type="scientific">marine sediment metagenome</name>
    <dbReference type="NCBI Taxonomy" id="412755"/>
    <lineage>
        <taxon>unclassified sequences</taxon>
        <taxon>metagenomes</taxon>
        <taxon>ecological metagenomes</taxon>
    </lineage>
</organism>